<keyword evidence="3" id="KW-1185">Reference proteome</keyword>
<feature type="compositionally biased region" description="Basic residues" evidence="1">
    <location>
        <begin position="102"/>
        <end position="120"/>
    </location>
</feature>
<accession>A0AAU9K387</accession>
<gene>
    <name evidence="2" type="ORF">BSTOLATCC_MIC56983</name>
</gene>
<organism evidence="2 3">
    <name type="scientific">Blepharisma stoltei</name>
    <dbReference type="NCBI Taxonomy" id="1481888"/>
    <lineage>
        <taxon>Eukaryota</taxon>
        <taxon>Sar</taxon>
        <taxon>Alveolata</taxon>
        <taxon>Ciliophora</taxon>
        <taxon>Postciliodesmatophora</taxon>
        <taxon>Heterotrichea</taxon>
        <taxon>Heterotrichida</taxon>
        <taxon>Blepharismidae</taxon>
        <taxon>Blepharisma</taxon>
    </lineage>
</organism>
<evidence type="ECO:0000256" key="1">
    <source>
        <dbReference type="SAM" id="MobiDB-lite"/>
    </source>
</evidence>
<proteinExistence type="predicted"/>
<dbReference type="Proteomes" id="UP001162131">
    <property type="component" value="Unassembled WGS sequence"/>
</dbReference>
<protein>
    <submittedName>
        <fullName evidence="2">Uncharacterized protein</fullName>
    </submittedName>
</protein>
<reference evidence="2" key="1">
    <citation type="submission" date="2021-09" db="EMBL/GenBank/DDBJ databases">
        <authorList>
            <consortium name="AG Swart"/>
            <person name="Singh M."/>
            <person name="Singh A."/>
            <person name="Seah K."/>
            <person name="Emmerich C."/>
        </authorList>
    </citation>
    <scope>NUCLEOTIDE SEQUENCE</scope>
    <source>
        <strain evidence="2">ATCC30299</strain>
    </source>
</reference>
<sequence>MQATSAQFVAKRKPALVKLDRRTIAPILSLDFGVQLLSKESELENSPSIEVVHELVSLYSQAIEYYEHKNDPKFYDFEDKLHKMLVKSEVIDLMQPSTSSTKNRRNSPSKQKPKNLQKNRAKLRSTMVETLSSEFASSLLSISEKGSKNLNRIIVTFNERSKEVSEKAKIDFSMQDTDLQKRLASRKKLMLHRSQLTASLNSSTLSRVSTSDTSGIFSSLKGEESTRSSFANAFDGDFEYSIKAEEFEKGLEQIMEKLCSEQAMKMTEIKINYKIQIKTLEEAGSIRKARRTEIKEKANQEIKNIIKEFELKRKQEIQSLKEKMSK</sequence>
<dbReference type="AlphaFoldDB" id="A0AAU9K387"/>
<name>A0AAU9K387_9CILI</name>
<evidence type="ECO:0000313" key="2">
    <source>
        <dbReference type="EMBL" id="CAG9332691.1"/>
    </source>
</evidence>
<comment type="caution">
    <text evidence="2">The sequence shown here is derived from an EMBL/GenBank/DDBJ whole genome shotgun (WGS) entry which is preliminary data.</text>
</comment>
<evidence type="ECO:0000313" key="3">
    <source>
        <dbReference type="Proteomes" id="UP001162131"/>
    </source>
</evidence>
<dbReference type="EMBL" id="CAJZBQ010000055">
    <property type="protein sequence ID" value="CAG9332691.1"/>
    <property type="molecule type" value="Genomic_DNA"/>
</dbReference>
<feature type="region of interest" description="Disordered" evidence="1">
    <location>
        <begin position="95"/>
        <end position="120"/>
    </location>
</feature>